<sequence length="80" mass="8740">MTVTICNEGISPGGDFISVTNFSDDNLSPTPIAMREFPRSNIIRKLSPSPIAEAEIYLRHQLTDVSEHGGGGFFSPLIYL</sequence>
<organism evidence="1 2">
    <name type="scientific">Phoenicibacter congonensis</name>
    <dbReference type="NCBI Taxonomy" id="1944646"/>
    <lineage>
        <taxon>Bacteria</taxon>
        <taxon>Bacillati</taxon>
        <taxon>Actinomycetota</taxon>
        <taxon>Coriobacteriia</taxon>
        <taxon>Eggerthellales</taxon>
        <taxon>Eggerthellaceae</taxon>
        <taxon>Phoenicibacter</taxon>
    </lineage>
</organism>
<dbReference type="AlphaFoldDB" id="A0AA43UB96"/>
<comment type="caution">
    <text evidence="1">The sequence shown here is derived from an EMBL/GenBank/DDBJ whole genome shotgun (WGS) entry which is preliminary data.</text>
</comment>
<keyword evidence="2" id="KW-1185">Reference proteome</keyword>
<proteinExistence type="predicted"/>
<reference evidence="1" key="1">
    <citation type="submission" date="2023-07" db="EMBL/GenBank/DDBJ databases">
        <title>Between Cages and Wild: Unraveling the Impact of Captivity on Animal Microbiomes and Antimicrobial Resistance.</title>
        <authorList>
            <person name="Schmartz G.P."/>
            <person name="Rehner J."/>
            <person name="Schuff M.J."/>
            <person name="Becker S.L."/>
            <person name="Kravczyk M."/>
            <person name="Gurevich A."/>
            <person name="Francke R."/>
            <person name="Mueller R."/>
            <person name="Keller V."/>
            <person name="Keller A."/>
        </authorList>
    </citation>
    <scope>NUCLEOTIDE SEQUENCE</scope>
    <source>
        <strain evidence="1">S12M_St_49</strain>
    </source>
</reference>
<feature type="non-terminal residue" evidence="1">
    <location>
        <position position="80"/>
    </location>
</feature>
<protein>
    <submittedName>
        <fullName evidence="1">Uncharacterized protein</fullName>
    </submittedName>
</protein>
<gene>
    <name evidence="1" type="ORF">Q3982_06410</name>
</gene>
<name>A0AA43UB96_9ACTN</name>
<dbReference type="Proteomes" id="UP001168575">
    <property type="component" value="Unassembled WGS sequence"/>
</dbReference>
<dbReference type="EMBL" id="JAUMVS010000134">
    <property type="protein sequence ID" value="MDO4842292.1"/>
    <property type="molecule type" value="Genomic_DNA"/>
</dbReference>
<accession>A0AA43UB96</accession>
<evidence type="ECO:0000313" key="1">
    <source>
        <dbReference type="EMBL" id="MDO4842292.1"/>
    </source>
</evidence>
<evidence type="ECO:0000313" key="2">
    <source>
        <dbReference type="Proteomes" id="UP001168575"/>
    </source>
</evidence>